<dbReference type="Gene3D" id="3.40.462.20">
    <property type="match status" value="2"/>
</dbReference>
<accession>A0A5J9SY39</accession>
<dbReference type="Proteomes" id="UP000324897">
    <property type="component" value="Unassembled WGS sequence"/>
</dbReference>
<reference evidence="4 5" key="1">
    <citation type="journal article" date="2019" name="Sci. Rep.">
        <title>A high-quality genome of Eragrostis curvula grass provides insights into Poaceae evolution and supports new strategies to enhance forage quality.</title>
        <authorList>
            <person name="Carballo J."/>
            <person name="Santos B.A.C.M."/>
            <person name="Zappacosta D."/>
            <person name="Garbus I."/>
            <person name="Selva J.P."/>
            <person name="Gallo C.A."/>
            <person name="Diaz A."/>
            <person name="Albertini E."/>
            <person name="Caccamo M."/>
            <person name="Echenique V."/>
        </authorList>
    </citation>
    <scope>NUCLEOTIDE SEQUENCE [LARGE SCALE GENOMIC DNA]</scope>
    <source>
        <strain evidence="5">cv. Victoria</strain>
        <tissue evidence="4">Leaf</tissue>
    </source>
</reference>
<dbReference type="GO" id="GO:0050660">
    <property type="term" value="F:flavin adenine dinucleotide binding"/>
    <property type="evidence" value="ECO:0007669"/>
    <property type="project" value="InterPro"/>
</dbReference>
<dbReference type="Gene3D" id="3.30.465.10">
    <property type="match status" value="2"/>
</dbReference>
<keyword evidence="5" id="KW-1185">Reference proteome</keyword>
<dbReference type="EMBL" id="RWGY01000129">
    <property type="protein sequence ID" value="TVU03910.1"/>
    <property type="molecule type" value="Genomic_DNA"/>
</dbReference>
<dbReference type="AlphaFoldDB" id="A0A5J9SY39"/>
<evidence type="ECO:0000256" key="1">
    <source>
        <dbReference type="ARBA" id="ARBA00022630"/>
    </source>
</evidence>
<feature type="domain" description="Berberine/berberine-like" evidence="3">
    <location>
        <begin position="135"/>
        <end position="194"/>
    </location>
</feature>
<name>A0A5J9SY39_9POAL</name>
<evidence type="ECO:0000313" key="5">
    <source>
        <dbReference type="Proteomes" id="UP000324897"/>
    </source>
</evidence>
<keyword evidence="2" id="KW-0274">FAD</keyword>
<dbReference type="Gramene" id="TVU03910">
    <property type="protein sequence ID" value="TVU03910"/>
    <property type="gene ID" value="EJB05_50520"/>
</dbReference>
<dbReference type="PANTHER" id="PTHR32448">
    <property type="entry name" value="OS08G0158400 PROTEIN"/>
    <property type="match status" value="1"/>
</dbReference>
<comment type="caution">
    <text evidence="4">The sequence shown here is derived from an EMBL/GenBank/DDBJ whole genome shotgun (WGS) entry which is preliminary data.</text>
</comment>
<feature type="non-terminal residue" evidence="4">
    <location>
        <position position="1"/>
    </location>
</feature>
<sequence>EVAPAFPEDLFLRVLVQQQNADFQALYLGTCDAVLPVMNASFPELGMNRTHGREMSWIESVPYFYLGNGSTVEDILNRTTPSGSGNKATSDYVHEPIPSSMRRSVSDGNGTAQTEWIRDLYAFMALHVSSDPRGAYFNYRDLDLGENVVVDNVSSYEAGKVWGEKYFKGNYQRLAVAKGQIDPEDYFRNEQSVPPLVRGQ</sequence>
<gene>
    <name evidence="4" type="ORF">EJB05_50520</name>
</gene>
<dbReference type="InterPro" id="IPR016169">
    <property type="entry name" value="FAD-bd_PCMH_sub2"/>
</dbReference>
<organism evidence="4 5">
    <name type="scientific">Eragrostis curvula</name>
    <name type="common">weeping love grass</name>
    <dbReference type="NCBI Taxonomy" id="38414"/>
    <lineage>
        <taxon>Eukaryota</taxon>
        <taxon>Viridiplantae</taxon>
        <taxon>Streptophyta</taxon>
        <taxon>Embryophyta</taxon>
        <taxon>Tracheophyta</taxon>
        <taxon>Spermatophyta</taxon>
        <taxon>Magnoliopsida</taxon>
        <taxon>Liliopsida</taxon>
        <taxon>Poales</taxon>
        <taxon>Poaceae</taxon>
        <taxon>PACMAD clade</taxon>
        <taxon>Chloridoideae</taxon>
        <taxon>Eragrostideae</taxon>
        <taxon>Eragrostidinae</taxon>
        <taxon>Eragrostis</taxon>
    </lineage>
</organism>
<proteinExistence type="predicted"/>
<evidence type="ECO:0000256" key="2">
    <source>
        <dbReference type="ARBA" id="ARBA00022827"/>
    </source>
</evidence>
<dbReference type="Pfam" id="PF08031">
    <property type="entry name" value="BBE"/>
    <property type="match status" value="1"/>
</dbReference>
<protein>
    <recommendedName>
        <fullName evidence="3">Berberine/berberine-like domain-containing protein</fullName>
    </recommendedName>
</protein>
<evidence type="ECO:0000313" key="4">
    <source>
        <dbReference type="EMBL" id="TVU03910.1"/>
    </source>
</evidence>
<dbReference type="OrthoDB" id="666831at2759"/>
<evidence type="ECO:0000259" key="3">
    <source>
        <dbReference type="Pfam" id="PF08031"/>
    </source>
</evidence>
<dbReference type="InterPro" id="IPR012951">
    <property type="entry name" value="BBE"/>
</dbReference>
<dbReference type="GO" id="GO:0016491">
    <property type="term" value="F:oxidoreductase activity"/>
    <property type="evidence" value="ECO:0007669"/>
    <property type="project" value="InterPro"/>
</dbReference>
<keyword evidence="1" id="KW-0285">Flavoprotein</keyword>